<accession>A0A9P0DL77</accession>
<keyword evidence="4" id="KW-1185">Reference proteome</keyword>
<name>A0A9P0DL77_PHACE</name>
<evidence type="ECO:0000313" key="4">
    <source>
        <dbReference type="Proteomes" id="UP001153737"/>
    </source>
</evidence>
<dbReference type="Pfam" id="PF16038">
    <property type="entry name" value="TMIE"/>
    <property type="match status" value="1"/>
</dbReference>
<evidence type="ECO:0000256" key="1">
    <source>
        <dbReference type="SAM" id="Coils"/>
    </source>
</evidence>
<dbReference type="EMBL" id="OU896722">
    <property type="protein sequence ID" value="CAH1154444.1"/>
    <property type="molecule type" value="Genomic_DNA"/>
</dbReference>
<dbReference type="OrthoDB" id="6154284at2759"/>
<gene>
    <name evidence="3" type="ORF">PHAECO_LOCUS5151</name>
</gene>
<reference evidence="3" key="1">
    <citation type="submission" date="2022-01" db="EMBL/GenBank/DDBJ databases">
        <authorList>
            <person name="King R."/>
        </authorList>
    </citation>
    <scope>NUCLEOTIDE SEQUENCE</scope>
</reference>
<evidence type="ECO:0000256" key="2">
    <source>
        <dbReference type="SAM" id="Phobius"/>
    </source>
</evidence>
<feature type="coiled-coil region" evidence="1">
    <location>
        <begin position="82"/>
        <end position="109"/>
    </location>
</feature>
<keyword evidence="2" id="KW-0472">Membrane</keyword>
<keyword evidence="2" id="KW-0812">Transmembrane</keyword>
<dbReference type="InterPro" id="IPR032006">
    <property type="entry name" value="TMIE"/>
</dbReference>
<dbReference type="PANTHER" id="PTHR28635">
    <property type="entry name" value="TRANSMEMBRANE INNER EAR EXPRESSED PROTEIN"/>
    <property type="match status" value="1"/>
</dbReference>
<organism evidence="3 4">
    <name type="scientific">Phaedon cochleariae</name>
    <name type="common">Mustard beetle</name>
    <dbReference type="NCBI Taxonomy" id="80249"/>
    <lineage>
        <taxon>Eukaryota</taxon>
        <taxon>Metazoa</taxon>
        <taxon>Ecdysozoa</taxon>
        <taxon>Arthropoda</taxon>
        <taxon>Hexapoda</taxon>
        <taxon>Insecta</taxon>
        <taxon>Pterygota</taxon>
        <taxon>Neoptera</taxon>
        <taxon>Endopterygota</taxon>
        <taxon>Coleoptera</taxon>
        <taxon>Polyphaga</taxon>
        <taxon>Cucujiformia</taxon>
        <taxon>Chrysomeloidea</taxon>
        <taxon>Chrysomelidae</taxon>
        <taxon>Chrysomelinae</taxon>
        <taxon>Chrysomelini</taxon>
        <taxon>Phaedon</taxon>
    </lineage>
</organism>
<keyword evidence="2" id="KW-1133">Transmembrane helix</keyword>
<evidence type="ECO:0008006" key="5">
    <source>
        <dbReference type="Google" id="ProtNLM"/>
    </source>
</evidence>
<feature type="transmembrane region" description="Helical" evidence="2">
    <location>
        <begin position="29"/>
        <end position="51"/>
    </location>
</feature>
<evidence type="ECO:0000313" key="3">
    <source>
        <dbReference type="EMBL" id="CAH1154444.1"/>
    </source>
</evidence>
<protein>
    <recommendedName>
        <fullName evidence="5">Transmembrane inner ear expressed protein</fullName>
    </recommendedName>
</protein>
<reference evidence="3" key="2">
    <citation type="submission" date="2022-10" db="EMBL/GenBank/DDBJ databases">
        <authorList>
            <consortium name="ENA_rothamsted_submissions"/>
            <consortium name="culmorum"/>
            <person name="King R."/>
        </authorList>
    </citation>
    <scope>NUCLEOTIDE SEQUENCE</scope>
</reference>
<dbReference type="Proteomes" id="UP001153737">
    <property type="component" value="Chromosome 16"/>
</dbReference>
<dbReference type="PANTHER" id="PTHR28635:SF1">
    <property type="entry name" value="TRANSMEMBRANE INNER EAR EXPRESSED PROTEIN"/>
    <property type="match status" value="1"/>
</dbReference>
<dbReference type="AlphaFoldDB" id="A0A9P0DL77"/>
<proteinExistence type="predicted"/>
<sequence length="146" mass="17186">MATFYANPDEKNELWIERAAVEGSGGFRIWHYIFFCFSAFTVIVVLTCCCIKIRVPRTKQEIEADYCRKKLAEKFRERLRLIKNQEMDAMDLERALQIIQEDYNNENRNYQFVPSASTNFRVASECDKAQPQAFSSIIDNHRRAQD</sequence>
<keyword evidence="1" id="KW-0175">Coiled coil</keyword>